<dbReference type="GO" id="GO:0016740">
    <property type="term" value="F:transferase activity"/>
    <property type="evidence" value="ECO:0007669"/>
    <property type="project" value="UniProtKB-KW"/>
</dbReference>
<dbReference type="RefSeq" id="WP_358478687.1">
    <property type="nucleotide sequence ID" value="NZ_JBEZAE010000044.1"/>
</dbReference>
<dbReference type="PANTHER" id="PTHR12215:SF10">
    <property type="entry name" value="L-AMINOADIPATE-SEMIALDEHYDE DEHYDROGENASE-PHOSPHOPANTETHEINYL TRANSFERASE"/>
    <property type="match status" value="1"/>
</dbReference>
<protein>
    <submittedName>
        <fullName evidence="5">4'-phosphopantetheinyl transferase superfamily protein</fullName>
    </submittedName>
</protein>
<organism evidence="5 6">
    <name type="scientific">Streptomyces narbonensis</name>
    <dbReference type="NCBI Taxonomy" id="67333"/>
    <lineage>
        <taxon>Bacteria</taxon>
        <taxon>Bacillati</taxon>
        <taxon>Actinomycetota</taxon>
        <taxon>Actinomycetes</taxon>
        <taxon>Kitasatosporales</taxon>
        <taxon>Streptomycetaceae</taxon>
        <taxon>Streptomyces</taxon>
    </lineage>
</organism>
<feature type="domain" description="4'-phosphopantetheinyl transferase" evidence="4">
    <location>
        <begin position="140"/>
        <end position="204"/>
    </location>
</feature>
<dbReference type="Pfam" id="PF01648">
    <property type="entry name" value="ACPS"/>
    <property type="match status" value="1"/>
</dbReference>
<reference evidence="5 6" key="1">
    <citation type="submission" date="2024-06" db="EMBL/GenBank/DDBJ databases">
        <title>The Natural Products Discovery Center: Release of the First 8490 Sequenced Strains for Exploring Actinobacteria Biosynthetic Diversity.</title>
        <authorList>
            <person name="Kalkreuter E."/>
            <person name="Kautsar S.A."/>
            <person name="Yang D."/>
            <person name="Bader C.D."/>
            <person name="Teijaro C.N."/>
            <person name="Fluegel L."/>
            <person name="Davis C.M."/>
            <person name="Simpson J.R."/>
            <person name="Lauterbach L."/>
            <person name="Steele A.D."/>
            <person name="Gui C."/>
            <person name="Meng S."/>
            <person name="Li G."/>
            <person name="Viehrig K."/>
            <person name="Ye F."/>
            <person name="Su P."/>
            <person name="Kiefer A.F."/>
            <person name="Nichols A."/>
            <person name="Cepeda A.J."/>
            <person name="Yan W."/>
            <person name="Fan B."/>
            <person name="Jiang Y."/>
            <person name="Adhikari A."/>
            <person name="Zheng C.-J."/>
            <person name="Schuster L."/>
            <person name="Cowan T.M."/>
            <person name="Smanski M.J."/>
            <person name="Chevrette M.G."/>
            <person name="De Carvalho L.P.S."/>
            <person name="Shen B."/>
        </authorList>
    </citation>
    <scope>NUCLEOTIDE SEQUENCE [LARGE SCALE GENOMIC DNA]</scope>
    <source>
        <strain evidence="5 6">NPDC045974</strain>
    </source>
</reference>
<evidence type="ECO:0000313" key="5">
    <source>
        <dbReference type="EMBL" id="MEU7075691.1"/>
    </source>
</evidence>
<dbReference type="PANTHER" id="PTHR12215">
    <property type="entry name" value="PHOSPHOPANTETHEINE TRANSFERASE"/>
    <property type="match status" value="1"/>
</dbReference>
<evidence type="ECO:0000259" key="4">
    <source>
        <dbReference type="Pfam" id="PF01648"/>
    </source>
</evidence>
<evidence type="ECO:0000256" key="2">
    <source>
        <dbReference type="ARBA" id="ARBA00022679"/>
    </source>
</evidence>
<sequence length="275" mass="29551">MTAAHRALPGRASRHPGLEEQEFTVSEGRLDLWLVRRPDETDGAALDTSELDEAELRRAASFIRPADGLLYATAHVALRRLLGRYTGTLPQDVRFFREPCPGCGGAHGRPAVAPTRARPPLHFSLSHSSGVALVGVAAAPVGVDVERLPRPESVEICGEALHPDEQSELAQATAEELQALFGRIWTRKEAFLKGIGTGLSRSPAEDYLGADERRHPTGWTVLDIPCTATHSAAAAVRGAAPRAVNVRWLHGDWLRTHDTVGGAELSEPAVPALVC</sequence>
<dbReference type="EMBL" id="JBEZAE010000044">
    <property type="protein sequence ID" value="MEU7075691.1"/>
    <property type="molecule type" value="Genomic_DNA"/>
</dbReference>
<dbReference type="InterPro" id="IPR050559">
    <property type="entry name" value="P-Pant_transferase_sf"/>
</dbReference>
<evidence type="ECO:0000313" key="6">
    <source>
        <dbReference type="Proteomes" id="UP001551329"/>
    </source>
</evidence>
<name>A0ABV3CLN2_9ACTN</name>
<keyword evidence="6" id="KW-1185">Reference proteome</keyword>
<dbReference type="Gene3D" id="3.90.470.20">
    <property type="entry name" value="4'-phosphopantetheinyl transferase domain"/>
    <property type="match status" value="1"/>
</dbReference>
<dbReference type="SUPFAM" id="SSF56214">
    <property type="entry name" value="4'-phosphopantetheinyl transferase"/>
    <property type="match status" value="2"/>
</dbReference>
<accession>A0ABV3CLN2</accession>
<comment type="caution">
    <text evidence="5">The sequence shown here is derived from an EMBL/GenBank/DDBJ whole genome shotgun (WGS) entry which is preliminary data.</text>
</comment>
<gene>
    <name evidence="5" type="ORF">AB0A88_37045</name>
</gene>
<dbReference type="Proteomes" id="UP001551329">
    <property type="component" value="Unassembled WGS sequence"/>
</dbReference>
<comment type="similarity">
    <text evidence="1">Belongs to the P-Pant transferase superfamily. Gsp/Sfp/HetI/AcpT family.</text>
</comment>
<proteinExistence type="inferred from homology"/>
<dbReference type="InterPro" id="IPR008278">
    <property type="entry name" value="4-PPantetheinyl_Trfase_dom"/>
</dbReference>
<feature type="region of interest" description="Disordered" evidence="3">
    <location>
        <begin position="1"/>
        <end position="21"/>
    </location>
</feature>
<dbReference type="InterPro" id="IPR037143">
    <property type="entry name" value="4-PPantetheinyl_Trfase_dom_sf"/>
</dbReference>
<evidence type="ECO:0000256" key="3">
    <source>
        <dbReference type="SAM" id="MobiDB-lite"/>
    </source>
</evidence>
<evidence type="ECO:0000256" key="1">
    <source>
        <dbReference type="ARBA" id="ARBA00010990"/>
    </source>
</evidence>
<keyword evidence="2 5" id="KW-0808">Transferase</keyword>